<dbReference type="NCBIfam" id="NF008744">
    <property type="entry name" value="PRK11776.1"/>
    <property type="match status" value="1"/>
</dbReference>
<keyword evidence="2 7" id="KW-0378">Hydrolase</keyword>
<name>A0ABP9M8U9_9BURK</name>
<dbReference type="Pfam" id="PF00271">
    <property type="entry name" value="Helicase_C"/>
    <property type="match status" value="1"/>
</dbReference>
<dbReference type="SMART" id="SM00487">
    <property type="entry name" value="DEXDc"/>
    <property type="match status" value="1"/>
</dbReference>
<dbReference type="InterPro" id="IPR000629">
    <property type="entry name" value="RNA-helicase_DEAD-box_CS"/>
</dbReference>
<gene>
    <name evidence="11" type="primary">dbpA</name>
    <name evidence="11" type="ORF">GCM10023337_21020</name>
</gene>
<dbReference type="GO" id="GO:0004386">
    <property type="term" value="F:helicase activity"/>
    <property type="evidence" value="ECO:0007669"/>
    <property type="project" value="UniProtKB-KW"/>
</dbReference>
<dbReference type="PANTHER" id="PTHR47959:SF1">
    <property type="entry name" value="ATP-DEPENDENT RNA HELICASE DBPA"/>
    <property type="match status" value="1"/>
</dbReference>
<dbReference type="PROSITE" id="PS00039">
    <property type="entry name" value="DEAD_ATP_HELICASE"/>
    <property type="match status" value="1"/>
</dbReference>
<dbReference type="InterPro" id="IPR044742">
    <property type="entry name" value="DEAD/DEAH_RhlB"/>
</dbReference>
<protein>
    <submittedName>
        <fullName evidence="11">ATP-dependent RNA helicase DbpA</fullName>
    </submittedName>
</protein>
<dbReference type="CDD" id="cd00268">
    <property type="entry name" value="DEADc"/>
    <property type="match status" value="1"/>
</dbReference>
<dbReference type="PROSITE" id="PS51192">
    <property type="entry name" value="HELICASE_ATP_BIND_1"/>
    <property type="match status" value="1"/>
</dbReference>
<dbReference type="Proteomes" id="UP001500227">
    <property type="component" value="Unassembled WGS sequence"/>
</dbReference>
<dbReference type="InterPro" id="IPR011545">
    <property type="entry name" value="DEAD/DEAH_box_helicase_dom"/>
</dbReference>
<evidence type="ECO:0000256" key="5">
    <source>
        <dbReference type="ARBA" id="ARBA00038437"/>
    </source>
</evidence>
<keyword evidence="1 7" id="KW-0547">Nucleotide-binding</keyword>
<evidence type="ECO:0000313" key="12">
    <source>
        <dbReference type="Proteomes" id="UP001500227"/>
    </source>
</evidence>
<dbReference type="PANTHER" id="PTHR47959">
    <property type="entry name" value="ATP-DEPENDENT RNA HELICASE RHLE-RELATED"/>
    <property type="match status" value="1"/>
</dbReference>
<proteinExistence type="inferred from homology"/>
<evidence type="ECO:0000256" key="7">
    <source>
        <dbReference type="RuleBase" id="RU000492"/>
    </source>
</evidence>
<comment type="caution">
    <text evidence="11">The sequence shown here is derived from an EMBL/GenBank/DDBJ whole genome shotgun (WGS) entry which is preliminary data.</text>
</comment>
<dbReference type="PROSITE" id="PS51194">
    <property type="entry name" value="HELICASE_CTER"/>
    <property type="match status" value="1"/>
</dbReference>
<evidence type="ECO:0000313" key="11">
    <source>
        <dbReference type="EMBL" id="GAA5092929.1"/>
    </source>
</evidence>
<dbReference type="SMART" id="SM00490">
    <property type="entry name" value="HELICc"/>
    <property type="match status" value="1"/>
</dbReference>
<feature type="domain" description="Helicase C-terminal" evidence="9">
    <location>
        <begin position="217"/>
        <end position="378"/>
    </location>
</feature>
<comment type="similarity">
    <text evidence="5 7">Belongs to the DEAD box helicase family.</text>
</comment>
<dbReference type="EMBL" id="BAABKD010000011">
    <property type="protein sequence ID" value="GAA5092929.1"/>
    <property type="molecule type" value="Genomic_DNA"/>
</dbReference>
<dbReference type="InterPro" id="IPR001650">
    <property type="entry name" value="Helicase_C-like"/>
</dbReference>
<evidence type="ECO:0000259" key="8">
    <source>
        <dbReference type="PROSITE" id="PS51192"/>
    </source>
</evidence>
<organism evidence="11 12">
    <name type="scientific">Paenalcaligenes hermetiae</name>
    <dbReference type="NCBI Taxonomy" id="1157987"/>
    <lineage>
        <taxon>Bacteria</taxon>
        <taxon>Pseudomonadati</taxon>
        <taxon>Pseudomonadota</taxon>
        <taxon>Betaproteobacteria</taxon>
        <taxon>Burkholderiales</taxon>
        <taxon>Alcaligenaceae</taxon>
        <taxon>Paenalcaligenes</taxon>
    </lineage>
</organism>
<dbReference type="InterPro" id="IPR014001">
    <property type="entry name" value="Helicase_ATP-bd"/>
</dbReference>
<evidence type="ECO:0000259" key="10">
    <source>
        <dbReference type="PROSITE" id="PS51195"/>
    </source>
</evidence>
<dbReference type="InterPro" id="IPR005580">
    <property type="entry name" value="DbpA/CsdA_RNA-bd_dom"/>
</dbReference>
<dbReference type="Pfam" id="PF03880">
    <property type="entry name" value="DbpA"/>
    <property type="match status" value="1"/>
</dbReference>
<dbReference type="InterPro" id="IPR050079">
    <property type="entry name" value="DEAD_box_RNA_helicase"/>
</dbReference>
<feature type="short sequence motif" description="Q motif" evidence="6">
    <location>
        <begin position="5"/>
        <end position="33"/>
    </location>
</feature>
<dbReference type="SUPFAM" id="SSF52540">
    <property type="entry name" value="P-loop containing nucleoside triphosphate hydrolases"/>
    <property type="match status" value="1"/>
</dbReference>
<dbReference type="CDD" id="cd18787">
    <property type="entry name" value="SF2_C_DEAD"/>
    <property type="match status" value="1"/>
</dbReference>
<dbReference type="InterPro" id="IPR014014">
    <property type="entry name" value="RNA_helicase_DEAD_Q_motif"/>
</dbReference>
<dbReference type="Pfam" id="PF00270">
    <property type="entry name" value="DEAD"/>
    <property type="match status" value="1"/>
</dbReference>
<dbReference type="InterPro" id="IPR012677">
    <property type="entry name" value="Nucleotide-bd_a/b_plait_sf"/>
</dbReference>
<evidence type="ECO:0000256" key="1">
    <source>
        <dbReference type="ARBA" id="ARBA00022741"/>
    </source>
</evidence>
<evidence type="ECO:0000256" key="4">
    <source>
        <dbReference type="ARBA" id="ARBA00022840"/>
    </source>
</evidence>
<keyword evidence="3 7" id="KW-0347">Helicase</keyword>
<keyword evidence="4 7" id="KW-0067">ATP-binding</keyword>
<evidence type="ECO:0000256" key="2">
    <source>
        <dbReference type="ARBA" id="ARBA00022801"/>
    </source>
</evidence>
<sequence length="461" mass="50299">MTAQTLFSTLALQPALLDTVTQLGWQQMTPVQAQSLPPILEGRDVIAQAKTGSGKTAAFALGVLQQLDTTLRQPQALVLCPTRELAAQVAEEMRQLARAMPNCKIMTLTGGTPVQRQADSLAHGVHIVVGTPGRVLDHLERQSLDVSAVSMLVLDEADRMIDMGFYDEMSHIEALCPRQRQTLLFSATYPDHVDKDATRFVRDAIHVQVQTELTSVPVQHYFYAVAAEERFDAVVRLLLHHQPTSALLFCNTKLVSDQLCDYLRSLGFSALALHGDLDQRQRDEVLIQFANHSCSILVATDVAARGLDIQGLPVVINVELPHQVESYIHRIGRTGRADQTGVALSFFEAKDKPLLQLLQQAGIDTGVGVLPPASRQARPHSAPMKTVVIIGGKRDKLRPGDILGALTGDAGLDKDHVGKIQVGMVVSHVAIATEVAALALDRLLRHGIKGKRFKAHFVRNS</sequence>
<evidence type="ECO:0000259" key="9">
    <source>
        <dbReference type="PROSITE" id="PS51194"/>
    </source>
</evidence>
<keyword evidence="12" id="KW-1185">Reference proteome</keyword>
<feature type="domain" description="DEAD-box RNA helicase Q" evidence="10">
    <location>
        <begin position="5"/>
        <end position="33"/>
    </location>
</feature>
<dbReference type="Gene3D" id="3.40.50.300">
    <property type="entry name" value="P-loop containing nucleotide triphosphate hydrolases"/>
    <property type="match status" value="2"/>
</dbReference>
<feature type="domain" description="Helicase ATP-binding" evidence="8">
    <location>
        <begin position="36"/>
        <end position="207"/>
    </location>
</feature>
<dbReference type="Gene3D" id="3.30.70.330">
    <property type="match status" value="1"/>
</dbReference>
<dbReference type="RefSeq" id="WP_345371654.1">
    <property type="nucleotide sequence ID" value="NZ_BAABKD010000011.1"/>
</dbReference>
<accession>A0ABP9M8U9</accession>
<evidence type="ECO:0000256" key="6">
    <source>
        <dbReference type="PROSITE-ProRule" id="PRU00552"/>
    </source>
</evidence>
<dbReference type="InterPro" id="IPR027417">
    <property type="entry name" value="P-loop_NTPase"/>
</dbReference>
<dbReference type="PROSITE" id="PS51195">
    <property type="entry name" value="Q_MOTIF"/>
    <property type="match status" value="1"/>
</dbReference>
<reference evidence="12" key="1">
    <citation type="journal article" date="2019" name="Int. J. Syst. Evol. Microbiol.">
        <title>The Global Catalogue of Microorganisms (GCM) 10K type strain sequencing project: providing services to taxonomists for standard genome sequencing and annotation.</title>
        <authorList>
            <consortium name="The Broad Institute Genomics Platform"/>
            <consortium name="The Broad Institute Genome Sequencing Center for Infectious Disease"/>
            <person name="Wu L."/>
            <person name="Ma J."/>
        </authorList>
    </citation>
    <scope>NUCLEOTIDE SEQUENCE [LARGE SCALE GENOMIC DNA]</scope>
    <source>
        <strain evidence="12">JCM 18423</strain>
    </source>
</reference>
<evidence type="ECO:0000256" key="3">
    <source>
        <dbReference type="ARBA" id="ARBA00022806"/>
    </source>
</evidence>